<evidence type="ECO:0000313" key="1">
    <source>
        <dbReference type="EMBL" id="GAA1424092.1"/>
    </source>
</evidence>
<gene>
    <name evidence="1" type="ORF">GCM10009640_19580</name>
</gene>
<accession>A0ABP4JKB8</accession>
<dbReference type="Proteomes" id="UP001501266">
    <property type="component" value="Unassembled WGS sequence"/>
</dbReference>
<name>A0ABP4JKB8_9MICO</name>
<organism evidence="1 2">
    <name type="scientific">Agrococcus citreus</name>
    <dbReference type="NCBI Taxonomy" id="84643"/>
    <lineage>
        <taxon>Bacteria</taxon>
        <taxon>Bacillati</taxon>
        <taxon>Actinomycetota</taxon>
        <taxon>Actinomycetes</taxon>
        <taxon>Micrococcales</taxon>
        <taxon>Microbacteriaceae</taxon>
        <taxon>Agrococcus</taxon>
    </lineage>
</organism>
<dbReference type="EMBL" id="BAAAKK010000005">
    <property type="protein sequence ID" value="GAA1424092.1"/>
    <property type="molecule type" value="Genomic_DNA"/>
</dbReference>
<evidence type="ECO:0000313" key="2">
    <source>
        <dbReference type="Proteomes" id="UP001501266"/>
    </source>
</evidence>
<proteinExistence type="predicted"/>
<dbReference type="RefSeq" id="WP_343919898.1">
    <property type="nucleotide sequence ID" value="NZ_BAAAKK010000005.1"/>
</dbReference>
<keyword evidence="2" id="KW-1185">Reference proteome</keyword>
<comment type="caution">
    <text evidence="1">The sequence shown here is derived from an EMBL/GenBank/DDBJ whole genome shotgun (WGS) entry which is preliminary data.</text>
</comment>
<sequence length="48" mass="5632">MKSARRIRRSGLSPEQLQHRIAATVSHADYVTTMRTLRRIGMELRDQH</sequence>
<reference evidence="2" key="1">
    <citation type="journal article" date="2019" name="Int. J. Syst. Evol. Microbiol.">
        <title>The Global Catalogue of Microorganisms (GCM) 10K type strain sequencing project: providing services to taxonomists for standard genome sequencing and annotation.</title>
        <authorList>
            <consortium name="The Broad Institute Genomics Platform"/>
            <consortium name="The Broad Institute Genome Sequencing Center for Infectious Disease"/>
            <person name="Wu L."/>
            <person name="Ma J."/>
        </authorList>
    </citation>
    <scope>NUCLEOTIDE SEQUENCE [LARGE SCALE GENOMIC DNA]</scope>
    <source>
        <strain evidence="2">JCM 12398</strain>
    </source>
</reference>
<protein>
    <submittedName>
        <fullName evidence="1">Uncharacterized protein</fullName>
    </submittedName>
</protein>